<feature type="transmembrane region" description="Helical" evidence="1">
    <location>
        <begin position="79"/>
        <end position="101"/>
    </location>
</feature>
<dbReference type="AlphaFoldDB" id="A0A9P4M4I2"/>
<evidence type="ECO:0000256" key="1">
    <source>
        <dbReference type="SAM" id="Phobius"/>
    </source>
</evidence>
<accession>A0A9P4M4I2</accession>
<keyword evidence="1" id="KW-0812">Transmembrane</keyword>
<evidence type="ECO:0000313" key="2">
    <source>
        <dbReference type="EMBL" id="KAF2092859.1"/>
    </source>
</evidence>
<gene>
    <name evidence="2" type="ORF">NA57DRAFT_82007</name>
</gene>
<keyword evidence="3" id="KW-1185">Reference proteome</keyword>
<dbReference type="EMBL" id="ML978142">
    <property type="protein sequence ID" value="KAF2092859.1"/>
    <property type="molecule type" value="Genomic_DNA"/>
</dbReference>
<dbReference type="Proteomes" id="UP000799772">
    <property type="component" value="Unassembled WGS sequence"/>
</dbReference>
<sequence length="119" mass="13197">MAYQQQTCFNAQILLAGYKYTGSGHQAPQSLLHVPGRKHSERSNPSYPLYAFAPLVVPLLWLPGTVFPGLTASNRRDRGLFILVLCVALPMLQYLALLPILPLPHDLVMSTLAIRAWSL</sequence>
<evidence type="ECO:0000313" key="3">
    <source>
        <dbReference type="Proteomes" id="UP000799772"/>
    </source>
</evidence>
<protein>
    <submittedName>
        <fullName evidence="2">Uncharacterized protein</fullName>
    </submittedName>
</protein>
<proteinExistence type="predicted"/>
<feature type="transmembrane region" description="Helical" evidence="1">
    <location>
        <begin position="47"/>
        <end position="67"/>
    </location>
</feature>
<organism evidence="2 3">
    <name type="scientific">Rhizodiscina lignyota</name>
    <dbReference type="NCBI Taxonomy" id="1504668"/>
    <lineage>
        <taxon>Eukaryota</taxon>
        <taxon>Fungi</taxon>
        <taxon>Dikarya</taxon>
        <taxon>Ascomycota</taxon>
        <taxon>Pezizomycotina</taxon>
        <taxon>Dothideomycetes</taxon>
        <taxon>Pleosporomycetidae</taxon>
        <taxon>Aulographales</taxon>
        <taxon>Rhizodiscinaceae</taxon>
        <taxon>Rhizodiscina</taxon>
    </lineage>
</organism>
<keyword evidence="1" id="KW-0472">Membrane</keyword>
<comment type="caution">
    <text evidence="2">The sequence shown here is derived from an EMBL/GenBank/DDBJ whole genome shotgun (WGS) entry which is preliminary data.</text>
</comment>
<keyword evidence="1" id="KW-1133">Transmembrane helix</keyword>
<reference evidence="2" key="1">
    <citation type="journal article" date="2020" name="Stud. Mycol.">
        <title>101 Dothideomycetes genomes: a test case for predicting lifestyles and emergence of pathogens.</title>
        <authorList>
            <person name="Haridas S."/>
            <person name="Albert R."/>
            <person name="Binder M."/>
            <person name="Bloem J."/>
            <person name="Labutti K."/>
            <person name="Salamov A."/>
            <person name="Andreopoulos B."/>
            <person name="Baker S."/>
            <person name="Barry K."/>
            <person name="Bills G."/>
            <person name="Bluhm B."/>
            <person name="Cannon C."/>
            <person name="Castanera R."/>
            <person name="Culley D."/>
            <person name="Daum C."/>
            <person name="Ezra D."/>
            <person name="Gonzalez J."/>
            <person name="Henrissat B."/>
            <person name="Kuo A."/>
            <person name="Liang C."/>
            <person name="Lipzen A."/>
            <person name="Lutzoni F."/>
            <person name="Magnuson J."/>
            <person name="Mondo S."/>
            <person name="Nolan M."/>
            <person name="Ohm R."/>
            <person name="Pangilinan J."/>
            <person name="Park H.-J."/>
            <person name="Ramirez L."/>
            <person name="Alfaro M."/>
            <person name="Sun H."/>
            <person name="Tritt A."/>
            <person name="Yoshinaga Y."/>
            <person name="Zwiers L.-H."/>
            <person name="Turgeon B."/>
            <person name="Goodwin S."/>
            <person name="Spatafora J."/>
            <person name="Crous P."/>
            <person name="Grigoriev I."/>
        </authorList>
    </citation>
    <scope>NUCLEOTIDE SEQUENCE</scope>
    <source>
        <strain evidence="2">CBS 133067</strain>
    </source>
</reference>
<name>A0A9P4M4I2_9PEZI</name>